<evidence type="ECO:0000256" key="6">
    <source>
        <dbReference type="ARBA" id="ARBA00023310"/>
    </source>
</evidence>
<dbReference type="GO" id="GO:0016787">
    <property type="term" value="F:hydrolase activity"/>
    <property type="evidence" value="ECO:0007669"/>
    <property type="project" value="UniProtKB-KW"/>
</dbReference>
<dbReference type="Proteomes" id="UP000028980">
    <property type="component" value="Unassembled WGS sequence"/>
</dbReference>
<keyword evidence="7" id="KW-1003">Cell membrane</keyword>
<dbReference type="NCBIfam" id="TIGR01145">
    <property type="entry name" value="ATP_synt_delta"/>
    <property type="match status" value="1"/>
</dbReference>
<dbReference type="GO" id="GO:0005886">
    <property type="term" value="C:plasma membrane"/>
    <property type="evidence" value="ECO:0007669"/>
    <property type="project" value="UniProtKB-SubCell"/>
</dbReference>
<keyword evidence="7" id="KW-0139">CF(1)</keyword>
<dbReference type="PANTHER" id="PTHR11910">
    <property type="entry name" value="ATP SYNTHASE DELTA CHAIN"/>
    <property type="match status" value="1"/>
</dbReference>
<evidence type="ECO:0000256" key="2">
    <source>
        <dbReference type="ARBA" id="ARBA00022448"/>
    </source>
</evidence>
<keyword evidence="6 7" id="KW-0066">ATP synthesis</keyword>
<dbReference type="Pfam" id="PF00213">
    <property type="entry name" value="OSCP"/>
    <property type="match status" value="1"/>
</dbReference>
<evidence type="ECO:0000256" key="7">
    <source>
        <dbReference type="HAMAP-Rule" id="MF_01416"/>
    </source>
</evidence>
<comment type="function">
    <text evidence="7">F(1)F(0) ATP synthase produces ATP from ADP in the presence of a proton or sodium gradient. F-type ATPases consist of two structural domains, F(1) containing the extramembraneous catalytic core and F(0) containing the membrane proton channel, linked together by a central stalk and a peripheral stalk. During catalysis, ATP synthesis in the catalytic domain of F(1) is coupled via a rotary mechanism of the central stalk subunits to proton translocation.</text>
</comment>
<dbReference type="GO" id="GO:0046933">
    <property type="term" value="F:proton-transporting ATP synthase activity, rotational mechanism"/>
    <property type="evidence" value="ECO:0007669"/>
    <property type="project" value="UniProtKB-UniRule"/>
</dbReference>
<organism evidence="8 9">
    <name type="scientific">Nonlabens ulvanivorans</name>
    <name type="common">Persicivirga ulvanivorans</name>
    <dbReference type="NCBI Taxonomy" id="906888"/>
    <lineage>
        <taxon>Bacteria</taxon>
        <taxon>Pseudomonadati</taxon>
        <taxon>Bacteroidota</taxon>
        <taxon>Flavobacteriia</taxon>
        <taxon>Flavobacteriales</taxon>
        <taxon>Flavobacteriaceae</taxon>
        <taxon>Nonlabens</taxon>
    </lineage>
</organism>
<evidence type="ECO:0000313" key="8">
    <source>
        <dbReference type="EMBL" id="GAK74645.1"/>
    </source>
</evidence>
<comment type="function">
    <text evidence="7">This protein is part of the stalk that links CF(0) to CF(1). It either transmits conformational changes from CF(0) to CF(1) or is implicated in proton conduction.</text>
</comment>
<comment type="subcellular location">
    <subcellularLocation>
        <location evidence="7">Cell membrane</location>
        <topology evidence="7">Peripheral membrane protein</topology>
    </subcellularLocation>
    <subcellularLocation>
        <location evidence="1">Membrane</location>
    </subcellularLocation>
</comment>
<reference evidence="8 9" key="1">
    <citation type="journal article" date="2014" name="Genome Announc.">
        <title>Draft Genome Sequences of Marine Flavobacterium Nonlabens Strains NR17, NR24, NR27, NR32, NR33, and Ara13.</title>
        <authorList>
            <person name="Nakanishi M."/>
            <person name="Meirelles P."/>
            <person name="Suzuki R."/>
            <person name="Takatani N."/>
            <person name="Mino S."/>
            <person name="Suda W."/>
            <person name="Oshima K."/>
            <person name="Hattori M."/>
            <person name="Ohkuma M."/>
            <person name="Hosokawa M."/>
            <person name="Miyashita K."/>
            <person name="Thompson F.L."/>
            <person name="Niwa A."/>
            <person name="Sawabe T."/>
            <person name="Sawabe T."/>
        </authorList>
    </citation>
    <scope>NUCLEOTIDE SEQUENCE [LARGE SCALE GENOMIC DNA]</scope>
    <source>
        <strain evidence="9">JCM19296</strain>
    </source>
</reference>
<dbReference type="Gene3D" id="1.10.520.20">
    <property type="entry name" value="N-terminal domain of the delta subunit of the F1F0-ATP synthase"/>
    <property type="match status" value="1"/>
</dbReference>
<dbReference type="HAMAP" id="MF_01416">
    <property type="entry name" value="ATP_synth_delta_bact"/>
    <property type="match status" value="1"/>
</dbReference>
<gene>
    <name evidence="7" type="primary">atpH</name>
    <name evidence="8" type="ORF">JCM19296_223</name>
</gene>
<dbReference type="SUPFAM" id="SSF47928">
    <property type="entry name" value="N-terminal domain of the delta subunit of the F1F0-ATP synthase"/>
    <property type="match status" value="1"/>
</dbReference>
<keyword evidence="3 7" id="KW-0375">Hydrogen ion transport</keyword>
<keyword evidence="8" id="KW-0378">Hydrolase</keyword>
<comment type="caution">
    <text evidence="8">The sequence shown here is derived from an EMBL/GenBank/DDBJ whole genome shotgun (WGS) entry which is preliminary data.</text>
</comment>
<evidence type="ECO:0000256" key="1">
    <source>
        <dbReference type="ARBA" id="ARBA00004370"/>
    </source>
</evidence>
<keyword evidence="5 7" id="KW-0472">Membrane</keyword>
<evidence type="ECO:0000256" key="4">
    <source>
        <dbReference type="ARBA" id="ARBA00023065"/>
    </source>
</evidence>
<evidence type="ECO:0000256" key="3">
    <source>
        <dbReference type="ARBA" id="ARBA00022781"/>
    </source>
</evidence>
<proteinExistence type="inferred from homology"/>
<accession>A0A081D6U9</accession>
<name>A0A081D6U9_NONUL</name>
<sequence>MKLSRAASRYANAILSLAIDKSEAVAVNEEMKTILVTLNGNKELRDFMSSPLIKSEQKRGALRQVFKDAGAITMGSFDLLVDNKRADILMDVATKYILLFEEMNKREIATVTTAVEITADLEQKVLAKAKALAGKDITLEKKVDESILGGFILRVGDQEINASVANKLEQLKRTFATR</sequence>
<dbReference type="EMBL" id="BBLG01000001">
    <property type="protein sequence ID" value="GAK74645.1"/>
    <property type="molecule type" value="Genomic_DNA"/>
</dbReference>
<dbReference type="InterPro" id="IPR000711">
    <property type="entry name" value="ATPase_OSCP/dsu"/>
</dbReference>
<dbReference type="AlphaFoldDB" id="A0A081D6U9"/>
<keyword evidence="4 7" id="KW-0406">Ion transport</keyword>
<protein>
    <recommendedName>
        <fullName evidence="7">ATP synthase subunit delta</fullName>
    </recommendedName>
    <alternativeName>
        <fullName evidence="7">ATP synthase F(1) sector subunit delta</fullName>
    </alternativeName>
    <alternativeName>
        <fullName evidence="7">F-type ATPase subunit delta</fullName>
        <shortName evidence="7">F-ATPase subunit delta</shortName>
    </alternativeName>
</protein>
<dbReference type="InterPro" id="IPR026015">
    <property type="entry name" value="ATP_synth_OSCP/delta_N_sf"/>
</dbReference>
<dbReference type="PRINTS" id="PR00125">
    <property type="entry name" value="ATPASEDELTA"/>
</dbReference>
<evidence type="ECO:0000256" key="5">
    <source>
        <dbReference type="ARBA" id="ARBA00023136"/>
    </source>
</evidence>
<dbReference type="GO" id="GO:0045259">
    <property type="term" value="C:proton-transporting ATP synthase complex"/>
    <property type="evidence" value="ECO:0007669"/>
    <property type="project" value="UniProtKB-KW"/>
</dbReference>
<dbReference type="InterPro" id="IPR020781">
    <property type="entry name" value="ATPase_OSCP/d_CS"/>
</dbReference>
<dbReference type="PROSITE" id="PS00389">
    <property type="entry name" value="ATPASE_DELTA"/>
    <property type="match status" value="1"/>
</dbReference>
<keyword evidence="2 7" id="KW-0813">Transport</keyword>
<comment type="similarity">
    <text evidence="7">Belongs to the ATPase delta chain family.</text>
</comment>
<evidence type="ECO:0000313" key="9">
    <source>
        <dbReference type="Proteomes" id="UP000028980"/>
    </source>
</evidence>